<protein>
    <submittedName>
        <fullName evidence="1">Uncharacterized protein</fullName>
    </submittedName>
</protein>
<evidence type="ECO:0000313" key="2">
    <source>
        <dbReference type="Proteomes" id="UP001620514"/>
    </source>
</evidence>
<accession>A0ABW8MCE7</accession>
<name>A0ABW8MCE7_9BURK</name>
<evidence type="ECO:0000313" key="1">
    <source>
        <dbReference type="EMBL" id="MFK4441335.1"/>
    </source>
</evidence>
<reference evidence="1 2" key="1">
    <citation type="submission" date="2024-11" db="EMBL/GenBank/DDBJ databases">
        <title>Using genomics to understand microbial adaptation to soil warming.</title>
        <authorList>
            <person name="Deangelis K.M. PhD."/>
        </authorList>
    </citation>
    <scope>NUCLEOTIDE SEQUENCE [LARGE SCALE GENOMIC DNA]</scope>
    <source>
        <strain evidence="1 2">GAS97</strain>
    </source>
</reference>
<sequence length="124" mass="13891">MYSTALLTRSVKKAGGFGVVAGVLSAQLDQVSGRRNYRPSGIGYSIPELPSLHKNEIHRHFLFLIIYGKDADQPVARRTGRKIPRCTQNLYTIPRPMPCVSTEGATATPEYAVPFRAYFARFRF</sequence>
<gene>
    <name evidence="1" type="ORF">ABH943_001346</name>
</gene>
<organism evidence="1 2">
    <name type="scientific">Caballeronia udeis</name>
    <dbReference type="NCBI Taxonomy" id="1232866"/>
    <lineage>
        <taxon>Bacteria</taxon>
        <taxon>Pseudomonadati</taxon>
        <taxon>Pseudomonadota</taxon>
        <taxon>Betaproteobacteria</taxon>
        <taxon>Burkholderiales</taxon>
        <taxon>Burkholderiaceae</taxon>
        <taxon>Caballeronia</taxon>
    </lineage>
</organism>
<dbReference type="Proteomes" id="UP001620514">
    <property type="component" value="Unassembled WGS sequence"/>
</dbReference>
<comment type="caution">
    <text evidence="1">The sequence shown here is derived from an EMBL/GenBank/DDBJ whole genome shotgun (WGS) entry which is preliminary data.</text>
</comment>
<proteinExistence type="predicted"/>
<dbReference type="EMBL" id="JBIYDN010000003">
    <property type="protein sequence ID" value="MFK4441335.1"/>
    <property type="molecule type" value="Genomic_DNA"/>
</dbReference>
<keyword evidence="2" id="KW-1185">Reference proteome</keyword>